<dbReference type="KEGG" id="cbw:RR42_m3164"/>
<dbReference type="Proteomes" id="UP000031843">
    <property type="component" value="Chromosome main"/>
</dbReference>
<reference evidence="2 3" key="1">
    <citation type="journal article" date="2015" name="Genome Announc.">
        <title>Complete Genome Sequence of Cupriavidus basilensis 4G11, Isolated from the Oak Ridge Field Research Center Site.</title>
        <authorList>
            <person name="Ray J."/>
            <person name="Waters R.J."/>
            <person name="Skerker J.M."/>
            <person name="Kuehl J.V."/>
            <person name="Price M.N."/>
            <person name="Huang J."/>
            <person name="Chakraborty R."/>
            <person name="Arkin A.P."/>
            <person name="Deutschbauer A."/>
        </authorList>
    </citation>
    <scope>NUCLEOTIDE SEQUENCE [LARGE SCALE GENOMIC DNA]</scope>
    <source>
        <strain evidence="2">4G11</strain>
    </source>
</reference>
<organism evidence="2 3">
    <name type="scientific">Cupriavidus basilensis</name>
    <dbReference type="NCBI Taxonomy" id="68895"/>
    <lineage>
        <taxon>Bacteria</taxon>
        <taxon>Pseudomonadati</taxon>
        <taxon>Pseudomonadota</taxon>
        <taxon>Betaproteobacteria</taxon>
        <taxon>Burkholderiales</taxon>
        <taxon>Burkholderiaceae</taxon>
        <taxon>Cupriavidus</taxon>
    </lineage>
</organism>
<evidence type="ECO:0000256" key="1">
    <source>
        <dbReference type="SAM" id="SignalP"/>
    </source>
</evidence>
<dbReference type="AlphaFoldDB" id="A0A0C4YC87"/>
<proteinExistence type="predicted"/>
<protein>
    <submittedName>
        <fullName evidence="2">Type IV fimbrial biogenesis protein PilY1</fullName>
    </submittedName>
</protein>
<keyword evidence="3" id="KW-1185">Reference proteome</keyword>
<name>A0A0C4YC87_9BURK</name>
<dbReference type="STRING" id="68895.RR42_m3164"/>
<feature type="chain" id="PRO_5002173755" evidence="1">
    <location>
        <begin position="27"/>
        <end position="510"/>
    </location>
</feature>
<keyword evidence="1" id="KW-0732">Signal</keyword>
<gene>
    <name evidence="2" type="ORF">RR42_m3164</name>
</gene>
<evidence type="ECO:0000313" key="3">
    <source>
        <dbReference type="Proteomes" id="UP000031843"/>
    </source>
</evidence>
<dbReference type="EMBL" id="CP010536">
    <property type="protein sequence ID" value="AJG20533.1"/>
    <property type="molecule type" value="Genomic_DNA"/>
</dbReference>
<feature type="signal peptide" evidence="1">
    <location>
        <begin position="1"/>
        <end position="26"/>
    </location>
</feature>
<dbReference type="OrthoDB" id="8923501at2"/>
<evidence type="ECO:0000313" key="2">
    <source>
        <dbReference type="EMBL" id="AJG20533.1"/>
    </source>
</evidence>
<dbReference type="RefSeq" id="WP_052494651.1">
    <property type="nucleotide sequence ID" value="NZ_CP010536.1"/>
</dbReference>
<sequence>MTHFTRHHKSLIALAAGLLFAGTAPGAGSTPPFLVPPPKWIPGWPGHAAFVVEHGARAALAWLGMRDGTLRAFNAMSGDEVLAYQPRPMRKQGPTPCPHPEAADVSLEPGRWRTVLLCGLPANAADPQAGVFALDITNATARPPVGPLWEAKASDTLPLAPSGPVRALALSTHEGPRWYAMVTLGASEGRQAHRGLPHRDPPGQRAGIAILPLDKPTHAPWQGRHAIQQLLLPAGGCESAGPNPALLAASILPDTSGVALAAYAVDAAGGLWRFDLRGAMPWRDSGRGVDCIYRMDNPAPSSRAIVPPALISAAGGHLVVYGNGTHVSAVFDSTALAHAGSPSHGGARIVAQPQGGGVVLRRQAHAPDIRGRPASTAGWYLPLPNPGERLERLLPADPGYLGFVTRTPDARQRAYLIHALSGESTASAQAGGPLTHVATGFGASATATVVLERAALPPQPAPQPGVTSREDVTLTLWSLEKGSAVPLSRTVASRRTGRLSWRELIGSGSP</sequence>
<accession>A0A0C4YC87</accession>